<evidence type="ECO:0000313" key="2">
    <source>
        <dbReference type="EMBL" id="SNX47754.1"/>
    </source>
</evidence>
<dbReference type="OrthoDB" id="5906630at2"/>
<dbReference type="InterPro" id="IPR049251">
    <property type="entry name" value="DUF6884"/>
</dbReference>
<dbReference type="Pfam" id="PF21818">
    <property type="entry name" value="DUF6884"/>
    <property type="match status" value="1"/>
</dbReference>
<name>A0A240EGF3_9VIBR</name>
<accession>A0A240EGF3</accession>
<reference evidence="3" key="1">
    <citation type="submission" date="2016-06" db="EMBL/GenBank/DDBJ databases">
        <authorList>
            <person name="Rodrigo-Torres L."/>
            <person name="Arahal R.D."/>
            <person name="Lucena T."/>
        </authorList>
    </citation>
    <scope>NUCLEOTIDE SEQUENCE [LARGE SCALE GENOMIC DNA]</scope>
    <source>
        <strain evidence="3">CECT8203</strain>
    </source>
</reference>
<dbReference type="RefSeq" id="WP_096992995.1">
    <property type="nucleotide sequence ID" value="NZ_JBHSII010000006.1"/>
</dbReference>
<evidence type="ECO:0000259" key="1">
    <source>
        <dbReference type="Pfam" id="PF21818"/>
    </source>
</evidence>
<gene>
    <name evidence="2" type="ORF">VTH8203_01369</name>
</gene>
<protein>
    <recommendedName>
        <fullName evidence="1">DUF6884 domain-containing protein</fullName>
    </recommendedName>
</protein>
<dbReference type="EMBL" id="OANU01000012">
    <property type="protein sequence ID" value="SNX47754.1"/>
    <property type="molecule type" value="Genomic_DNA"/>
</dbReference>
<evidence type="ECO:0000313" key="3">
    <source>
        <dbReference type="Proteomes" id="UP000219336"/>
    </source>
</evidence>
<organism evidence="2 3">
    <name type="scientific">Vibrio thalassae</name>
    <dbReference type="NCBI Taxonomy" id="1243014"/>
    <lineage>
        <taxon>Bacteria</taxon>
        <taxon>Pseudomonadati</taxon>
        <taxon>Pseudomonadota</taxon>
        <taxon>Gammaproteobacteria</taxon>
        <taxon>Vibrionales</taxon>
        <taxon>Vibrionaceae</taxon>
        <taxon>Vibrio</taxon>
    </lineage>
</organism>
<proteinExistence type="predicted"/>
<feature type="domain" description="DUF6884" evidence="1">
    <location>
        <begin position="6"/>
        <end position="114"/>
    </location>
</feature>
<keyword evidence="3" id="KW-1185">Reference proteome</keyword>
<sequence length="163" mass="18560">MKPLLILNCCARKNDEPSQAISLYKGALFSMLPSDILERFELAILSAEYGLINSNAVLSPYEQRLPKRFSQDWDRFIQKQRPKAEELLNSINLENRHIFVICVNDYLAVFDQWSKEPSFKALLDKAQYVYASRGHRGIGVLKSRLKTIIKAESPKAALASLNS</sequence>
<dbReference type="AlphaFoldDB" id="A0A240EGF3"/>
<dbReference type="Proteomes" id="UP000219336">
    <property type="component" value="Unassembled WGS sequence"/>
</dbReference>